<proteinExistence type="predicted"/>
<dbReference type="Gene3D" id="3.40.50.1820">
    <property type="entry name" value="alpha/beta hydrolase"/>
    <property type="match status" value="1"/>
</dbReference>
<dbReference type="Proteomes" id="UP001168540">
    <property type="component" value="Unassembled WGS sequence"/>
</dbReference>
<comment type="caution">
    <text evidence="2">The sequence shown here is derived from an EMBL/GenBank/DDBJ whole genome shotgun (WGS) entry which is preliminary data.</text>
</comment>
<dbReference type="InterPro" id="IPR051044">
    <property type="entry name" value="MAG_DAG_Lipase"/>
</dbReference>
<dbReference type="Pfam" id="PF12697">
    <property type="entry name" value="Abhydrolase_6"/>
    <property type="match status" value="1"/>
</dbReference>
<dbReference type="GO" id="GO:0016787">
    <property type="term" value="F:hydrolase activity"/>
    <property type="evidence" value="ECO:0007669"/>
    <property type="project" value="UniProtKB-KW"/>
</dbReference>
<gene>
    <name evidence="2" type="ORF">QU481_14865</name>
</gene>
<evidence type="ECO:0000313" key="3">
    <source>
        <dbReference type="Proteomes" id="UP001168540"/>
    </source>
</evidence>
<dbReference type="SUPFAM" id="SSF53474">
    <property type="entry name" value="alpha/beta-Hydrolases"/>
    <property type="match status" value="1"/>
</dbReference>
<dbReference type="InterPro" id="IPR012354">
    <property type="entry name" value="Esterase_lipase"/>
</dbReference>
<dbReference type="PIRSF" id="PIRSF017388">
    <property type="entry name" value="Esterase_lipase"/>
    <property type="match status" value="1"/>
</dbReference>
<sequence length="280" mass="31767">MTDSPRSAVGALLIHGLGGTQYDLGLMHKVLRRAGVDTHALTLPGHGSAPEDLLNVTAEDWLDAVQRKYRELRPLYPTLHVMGMCMGSLLAIEVAKRERHRDGTLVALASPVFIDGWSTPWYRALRYLVYRLPALARRMKVEEAEPYGIKNELVRSIVKAKFERNDNFHYRWVPLYCIQQVDRLRGWVKQNLADVHCPTLVVHAREDELTSLHSARFLDAQLGTRDKKLVVLENSYHMVCVDNDRDQVAQCVLEHFGIDPALAKPRRRSTAEPAESGLND</sequence>
<keyword evidence="3" id="KW-1185">Reference proteome</keyword>
<dbReference type="PANTHER" id="PTHR11614">
    <property type="entry name" value="PHOSPHOLIPASE-RELATED"/>
    <property type="match status" value="1"/>
</dbReference>
<evidence type="ECO:0000259" key="1">
    <source>
        <dbReference type="Pfam" id="PF12697"/>
    </source>
</evidence>
<feature type="domain" description="AB hydrolase-1" evidence="1">
    <location>
        <begin position="12"/>
        <end position="249"/>
    </location>
</feature>
<name>A0ABT7XQV0_9NEIS</name>
<dbReference type="InterPro" id="IPR029058">
    <property type="entry name" value="AB_hydrolase_fold"/>
</dbReference>
<organism evidence="2 3">
    <name type="scientific">Crenobacter oryzisoli</name>
    <dbReference type="NCBI Taxonomy" id="3056844"/>
    <lineage>
        <taxon>Bacteria</taxon>
        <taxon>Pseudomonadati</taxon>
        <taxon>Pseudomonadota</taxon>
        <taxon>Betaproteobacteria</taxon>
        <taxon>Neisseriales</taxon>
        <taxon>Neisseriaceae</taxon>
        <taxon>Crenobacter</taxon>
    </lineage>
</organism>
<reference evidence="2" key="1">
    <citation type="submission" date="2023-06" db="EMBL/GenBank/DDBJ databases">
        <authorList>
            <person name="Zhang S."/>
        </authorList>
    </citation>
    <scope>NUCLEOTIDE SEQUENCE</scope>
    <source>
        <strain evidence="2">SG2303</strain>
    </source>
</reference>
<keyword evidence="2" id="KW-0378">Hydrolase</keyword>
<evidence type="ECO:0000313" key="2">
    <source>
        <dbReference type="EMBL" id="MDN0076169.1"/>
    </source>
</evidence>
<dbReference type="RefSeq" id="WP_289830824.1">
    <property type="nucleotide sequence ID" value="NZ_JAUEDK010000027.1"/>
</dbReference>
<accession>A0ABT7XQV0</accession>
<dbReference type="InterPro" id="IPR000073">
    <property type="entry name" value="AB_hydrolase_1"/>
</dbReference>
<protein>
    <submittedName>
        <fullName evidence="2">Alpha/beta fold hydrolase</fullName>
    </submittedName>
</protein>
<dbReference type="EMBL" id="JAUEDK010000027">
    <property type="protein sequence ID" value="MDN0076169.1"/>
    <property type="molecule type" value="Genomic_DNA"/>
</dbReference>